<dbReference type="Gene3D" id="3.90.25.10">
    <property type="entry name" value="UDP-galactose 4-epimerase, domain 1"/>
    <property type="match status" value="1"/>
</dbReference>
<accession>A0A285MVL1</accession>
<dbReference type="AlphaFoldDB" id="A0A285MVL1"/>
<dbReference type="PANTHER" id="PTHR43000">
    <property type="entry name" value="DTDP-D-GLUCOSE 4,6-DEHYDRATASE-RELATED"/>
    <property type="match status" value="1"/>
</dbReference>
<evidence type="ECO:0000259" key="2">
    <source>
        <dbReference type="Pfam" id="PF01370"/>
    </source>
</evidence>
<feature type="domain" description="NAD-dependent epimerase/dehydratase" evidence="2">
    <location>
        <begin position="5"/>
        <end position="235"/>
    </location>
</feature>
<reference evidence="4" key="1">
    <citation type="submission" date="2017-09" db="EMBL/GenBank/DDBJ databases">
        <authorList>
            <person name="Varghese N."/>
            <person name="Submissions S."/>
        </authorList>
    </citation>
    <scope>NUCLEOTIDE SEQUENCE [LARGE SCALE GENOMIC DNA]</scope>
    <source>
        <strain evidence="4">DSM 25885</strain>
    </source>
</reference>
<comment type="similarity">
    <text evidence="1">Belongs to the NAD(P)-dependent epimerase/dehydratase family.</text>
</comment>
<gene>
    <name evidence="3" type="ORF">SAMN06265377_1321</name>
</gene>
<name>A0A285MVL1_9FLAO</name>
<proteinExistence type="inferred from homology"/>
<dbReference type="Pfam" id="PF01370">
    <property type="entry name" value="Epimerase"/>
    <property type="match status" value="1"/>
</dbReference>
<dbReference type="Proteomes" id="UP000219048">
    <property type="component" value="Unassembled WGS sequence"/>
</dbReference>
<dbReference type="Gene3D" id="3.40.50.720">
    <property type="entry name" value="NAD(P)-binding Rossmann-like Domain"/>
    <property type="match status" value="1"/>
</dbReference>
<dbReference type="RefSeq" id="WP_097045003.1">
    <property type="nucleotide sequence ID" value="NZ_OBEH01000002.1"/>
</dbReference>
<evidence type="ECO:0000313" key="4">
    <source>
        <dbReference type="Proteomes" id="UP000219048"/>
    </source>
</evidence>
<evidence type="ECO:0000313" key="3">
    <source>
        <dbReference type="EMBL" id="SNY99511.1"/>
    </source>
</evidence>
<keyword evidence="4" id="KW-1185">Reference proteome</keyword>
<evidence type="ECO:0000256" key="1">
    <source>
        <dbReference type="ARBA" id="ARBA00007637"/>
    </source>
</evidence>
<dbReference type="InterPro" id="IPR036291">
    <property type="entry name" value="NAD(P)-bd_dom_sf"/>
</dbReference>
<organism evidence="3 4">
    <name type="scientific">Flagellimonas pacifica</name>
    <dbReference type="NCBI Taxonomy" id="1247520"/>
    <lineage>
        <taxon>Bacteria</taxon>
        <taxon>Pseudomonadati</taxon>
        <taxon>Bacteroidota</taxon>
        <taxon>Flavobacteriia</taxon>
        <taxon>Flavobacteriales</taxon>
        <taxon>Flavobacteriaceae</taxon>
        <taxon>Flagellimonas</taxon>
    </lineage>
</organism>
<sequence length="308" mass="33823">MDKYVITGGAGFIGSHIAEALAEQGKKVIALDSLRTGSKKNLESLKVEFVHGDILEKGLLNRLTDGAKGIFHLAALVSVPESLQKIDECININTNGTLNVLEAAKRNNNCKVVLSSSAAVYGNNPKLPKSEDMYPEPLTPYAVTKLDGEYYLKMYQDQWSVPTASLRYFNVFGPRQNPNSAYAAAVPIFIQKALLNEPLVIYGDGQQTRDFVYVKDVAAANLFAMENGESVYNVALGNSTTILDLAKKIVDLTNSNSKIIFKPERAGDVKHSRANVAKYQALGFEPKYSMENALKETIEFYEGSLLNQ</sequence>
<dbReference type="SUPFAM" id="SSF51735">
    <property type="entry name" value="NAD(P)-binding Rossmann-fold domains"/>
    <property type="match status" value="1"/>
</dbReference>
<dbReference type="OrthoDB" id="8967463at2"/>
<dbReference type="EMBL" id="OBEH01000002">
    <property type="protein sequence ID" value="SNY99511.1"/>
    <property type="molecule type" value="Genomic_DNA"/>
</dbReference>
<dbReference type="InterPro" id="IPR001509">
    <property type="entry name" value="Epimerase_deHydtase"/>
</dbReference>
<protein>
    <submittedName>
        <fullName evidence="3">UDP-glucose 4-epimerase</fullName>
    </submittedName>
</protein>